<organism evidence="13 14">
    <name type="scientific">Trypanosoma rangeli SC58</name>
    <dbReference type="NCBI Taxonomy" id="429131"/>
    <lineage>
        <taxon>Eukaryota</taxon>
        <taxon>Discoba</taxon>
        <taxon>Euglenozoa</taxon>
        <taxon>Kinetoplastea</taxon>
        <taxon>Metakinetoplastina</taxon>
        <taxon>Trypanosomatida</taxon>
        <taxon>Trypanosomatidae</taxon>
        <taxon>Trypanosoma</taxon>
        <taxon>Herpetosoma</taxon>
    </lineage>
</organism>
<protein>
    <recommendedName>
        <fullName evidence="11 12">Elongation of fatty acids protein</fullName>
        <ecNumber evidence="12">2.3.1.-</ecNumber>
    </recommendedName>
</protein>
<evidence type="ECO:0000313" key="13">
    <source>
        <dbReference type="EMBL" id="ESL08017.1"/>
    </source>
</evidence>
<dbReference type="Proteomes" id="UP000031737">
    <property type="component" value="Unassembled WGS sequence"/>
</dbReference>
<keyword evidence="14" id="KW-1185">Reference proteome</keyword>
<evidence type="ECO:0000313" key="14">
    <source>
        <dbReference type="Proteomes" id="UP000031737"/>
    </source>
</evidence>
<dbReference type="GO" id="GO:0030148">
    <property type="term" value="P:sphingolipid biosynthetic process"/>
    <property type="evidence" value="ECO:0007669"/>
    <property type="project" value="TreeGrafter"/>
</dbReference>
<comment type="subcellular location">
    <subcellularLocation>
        <location evidence="1">Membrane</location>
        <topology evidence="1">Multi-pass membrane protein</topology>
    </subcellularLocation>
</comment>
<keyword evidence="5 12" id="KW-0812">Transmembrane</keyword>
<evidence type="ECO:0000256" key="4">
    <source>
        <dbReference type="ARBA" id="ARBA00022679"/>
    </source>
</evidence>
<dbReference type="AlphaFoldDB" id="A0A061J3Y4"/>
<evidence type="ECO:0000256" key="11">
    <source>
        <dbReference type="ARBA" id="ARBA00044291"/>
    </source>
</evidence>
<dbReference type="Pfam" id="PF01151">
    <property type="entry name" value="ELO"/>
    <property type="match status" value="1"/>
</dbReference>
<keyword evidence="10 12" id="KW-0275">Fatty acid biosynthesis</keyword>
<dbReference type="GO" id="GO:0009922">
    <property type="term" value="F:fatty acid elongase activity"/>
    <property type="evidence" value="ECO:0007669"/>
    <property type="project" value="InterPro"/>
</dbReference>
<dbReference type="OrthoDB" id="434092at2759"/>
<keyword evidence="4 12" id="KW-0808">Transferase</keyword>
<dbReference type="GO" id="GO:0034626">
    <property type="term" value="P:fatty acid elongation, polyunsaturated fatty acid"/>
    <property type="evidence" value="ECO:0007669"/>
    <property type="project" value="TreeGrafter"/>
</dbReference>
<keyword evidence="8 12" id="KW-0443">Lipid metabolism</keyword>
<dbReference type="EC" id="2.3.1.-" evidence="12"/>
<dbReference type="PANTHER" id="PTHR11157">
    <property type="entry name" value="FATTY ACID ACYL TRANSFERASE-RELATED"/>
    <property type="match status" value="1"/>
</dbReference>
<comment type="caution">
    <text evidence="13">The sequence shown here is derived from an EMBL/GenBank/DDBJ whole genome shotgun (WGS) entry which is preliminary data.</text>
</comment>
<dbReference type="GO" id="GO:0034625">
    <property type="term" value="P:fatty acid elongation, monounsaturated fatty acid"/>
    <property type="evidence" value="ECO:0007669"/>
    <property type="project" value="TreeGrafter"/>
</dbReference>
<keyword evidence="7 12" id="KW-1133">Transmembrane helix</keyword>
<sequence>MEFMQAWDGHAVRRWMVENVDVVGYICGCYLTLVFTGPKLFARLKGRGGATTAAPEKRNEDSLGFSAVRRAMVLWNLGLSIFSIFGTSTVTPTLVRNIVKKGFYEATCTFNEEEFYTTNVGFWMGIFALSKIPELMDTVFLVLQGKPSLPFLHWYHHVTVLLFSWHTYCVGSSGYIWVAAMNYSVHSIMYLYFAIAVMGYKSLVRPLAPYITLMQISQMVMGCFVTLYAMRASYEGRGCGMSWSNMRIQLLMYASYLYLFSEMFVKAHVLPRPKPVADTVNGPTKKSN</sequence>
<feature type="transmembrane region" description="Helical" evidence="12">
    <location>
        <begin position="183"/>
        <end position="200"/>
    </location>
</feature>
<feature type="transmembrane region" description="Helical" evidence="12">
    <location>
        <begin position="22"/>
        <end position="42"/>
    </location>
</feature>
<evidence type="ECO:0000256" key="2">
    <source>
        <dbReference type="ARBA" id="ARBA00007263"/>
    </source>
</evidence>
<dbReference type="PROSITE" id="PS01188">
    <property type="entry name" value="ELO"/>
    <property type="match status" value="1"/>
</dbReference>
<dbReference type="InterPro" id="IPR030457">
    <property type="entry name" value="ELO_CS"/>
</dbReference>
<keyword evidence="3 12" id="KW-0444">Lipid biosynthesis</keyword>
<name>A0A061J3Y4_TRYRA</name>
<dbReference type="PANTHER" id="PTHR11157:SF105">
    <property type="entry name" value="ELONGATION OF FATTY ACIDS PROTEIN"/>
    <property type="match status" value="1"/>
</dbReference>
<evidence type="ECO:0000256" key="5">
    <source>
        <dbReference type="ARBA" id="ARBA00022692"/>
    </source>
</evidence>
<feature type="transmembrane region" description="Helical" evidence="12">
    <location>
        <begin position="155"/>
        <end position="177"/>
    </location>
</feature>
<evidence type="ECO:0000256" key="1">
    <source>
        <dbReference type="ARBA" id="ARBA00004141"/>
    </source>
</evidence>
<evidence type="ECO:0000256" key="10">
    <source>
        <dbReference type="ARBA" id="ARBA00023160"/>
    </source>
</evidence>
<evidence type="ECO:0000256" key="3">
    <source>
        <dbReference type="ARBA" id="ARBA00022516"/>
    </source>
</evidence>
<accession>A0A061J3Y4</accession>
<comment type="similarity">
    <text evidence="2 12">Belongs to the ELO family.</text>
</comment>
<dbReference type="GO" id="GO:0019367">
    <property type="term" value="P:fatty acid elongation, saturated fatty acid"/>
    <property type="evidence" value="ECO:0007669"/>
    <property type="project" value="TreeGrafter"/>
</dbReference>
<keyword evidence="9 12" id="KW-0472">Membrane</keyword>
<feature type="transmembrane region" description="Helical" evidence="12">
    <location>
        <begin position="73"/>
        <end position="95"/>
    </location>
</feature>
<evidence type="ECO:0000256" key="12">
    <source>
        <dbReference type="RuleBase" id="RU361115"/>
    </source>
</evidence>
<gene>
    <name evidence="13" type="ORF">TRSC58_04288</name>
</gene>
<evidence type="ECO:0000256" key="7">
    <source>
        <dbReference type="ARBA" id="ARBA00022989"/>
    </source>
</evidence>
<dbReference type="VEuPathDB" id="TriTrypDB:TRSC58_04288"/>
<comment type="catalytic activity">
    <reaction evidence="12">
        <text>an acyl-CoA + malonyl-CoA + H(+) = a 3-oxoacyl-CoA + CO2 + CoA</text>
        <dbReference type="Rhea" id="RHEA:50252"/>
        <dbReference type="ChEBI" id="CHEBI:15378"/>
        <dbReference type="ChEBI" id="CHEBI:16526"/>
        <dbReference type="ChEBI" id="CHEBI:57287"/>
        <dbReference type="ChEBI" id="CHEBI:57384"/>
        <dbReference type="ChEBI" id="CHEBI:58342"/>
        <dbReference type="ChEBI" id="CHEBI:90726"/>
    </reaction>
    <physiologicalReaction direction="left-to-right" evidence="12">
        <dbReference type="Rhea" id="RHEA:50253"/>
    </physiologicalReaction>
</comment>
<evidence type="ECO:0000256" key="8">
    <source>
        <dbReference type="ARBA" id="ARBA00023098"/>
    </source>
</evidence>
<feature type="transmembrane region" description="Helical" evidence="12">
    <location>
        <begin position="207"/>
        <end position="228"/>
    </location>
</feature>
<evidence type="ECO:0000256" key="9">
    <source>
        <dbReference type="ARBA" id="ARBA00023136"/>
    </source>
</evidence>
<dbReference type="GO" id="GO:0005789">
    <property type="term" value="C:endoplasmic reticulum membrane"/>
    <property type="evidence" value="ECO:0007669"/>
    <property type="project" value="TreeGrafter"/>
</dbReference>
<keyword evidence="6 12" id="KW-0276">Fatty acid metabolism</keyword>
<dbReference type="InterPro" id="IPR002076">
    <property type="entry name" value="ELO_fam"/>
</dbReference>
<proteinExistence type="inferred from homology"/>
<feature type="transmembrane region" description="Helical" evidence="12">
    <location>
        <begin position="248"/>
        <end position="265"/>
    </location>
</feature>
<dbReference type="GO" id="GO:0042761">
    <property type="term" value="P:very long-chain fatty acid biosynthetic process"/>
    <property type="evidence" value="ECO:0007669"/>
    <property type="project" value="TreeGrafter"/>
</dbReference>
<evidence type="ECO:0000256" key="6">
    <source>
        <dbReference type="ARBA" id="ARBA00022832"/>
    </source>
</evidence>
<dbReference type="EMBL" id="AUPL01004288">
    <property type="protein sequence ID" value="ESL08017.1"/>
    <property type="molecule type" value="Genomic_DNA"/>
</dbReference>
<reference evidence="13 14" key="1">
    <citation type="submission" date="2013-07" db="EMBL/GenBank/DDBJ databases">
        <authorList>
            <person name="Stoco P.H."/>
            <person name="Wagner G."/>
            <person name="Gerber A."/>
            <person name="Zaha A."/>
            <person name="Thompson C."/>
            <person name="Bartholomeu D.C."/>
            <person name="Luckemeyer D.D."/>
            <person name="Bahia D."/>
            <person name="Loreto E."/>
            <person name="Prestes E.B."/>
            <person name="Lima F.M."/>
            <person name="Rodrigues-Luiz G."/>
            <person name="Vallejo G.A."/>
            <person name="Filho J.F."/>
            <person name="Monteiro K.M."/>
            <person name="Tyler K.M."/>
            <person name="de Almeida L.G."/>
            <person name="Ortiz M.F."/>
            <person name="Siervo M.A."/>
            <person name="de Moraes M.H."/>
            <person name="Cunha O.L."/>
            <person name="Mendonca-Neto R."/>
            <person name="Silva R."/>
            <person name="Teixeira S.M."/>
            <person name="Murta S.M."/>
            <person name="Sincero T.C."/>
            <person name="Mendes T.A."/>
            <person name="Urmenyi T.P."/>
            <person name="Silva V.G."/>
            <person name="da Rocha W.D."/>
            <person name="Andersson B."/>
            <person name="Romanha A.J."/>
            <person name="Steindel M."/>
            <person name="de Vasconcelos A.T."/>
            <person name="Grisard E.C."/>
        </authorList>
    </citation>
    <scope>NUCLEOTIDE SEQUENCE [LARGE SCALE GENOMIC DNA]</scope>
    <source>
        <strain evidence="13 14">SC58</strain>
    </source>
</reference>